<evidence type="ECO:0000313" key="2">
    <source>
        <dbReference type="EMBL" id="KAK7603965.1"/>
    </source>
</evidence>
<organism evidence="2 3">
    <name type="scientific">Parthenolecanium corni</name>
    <dbReference type="NCBI Taxonomy" id="536013"/>
    <lineage>
        <taxon>Eukaryota</taxon>
        <taxon>Metazoa</taxon>
        <taxon>Ecdysozoa</taxon>
        <taxon>Arthropoda</taxon>
        <taxon>Hexapoda</taxon>
        <taxon>Insecta</taxon>
        <taxon>Pterygota</taxon>
        <taxon>Neoptera</taxon>
        <taxon>Paraneoptera</taxon>
        <taxon>Hemiptera</taxon>
        <taxon>Sternorrhyncha</taxon>
        <taxon>Coccoidea</taxon>
        <taxon>Coccidae</taxon>
        <taxon>Parthenolecanium</taxon>
    </lineage>
</organism>
<accession>A0AAN9YAV1</accession>
<reference evidence="2 3" key="1">
    <citation type="submission" date="2024-03" db="EMBL/GenBank/DDBJ databases">
        <title>Adaptation during the transition from Ophiocordyceps entomopathogen to insect associate is accompanied by gene loss and intensified selection.</title>
        <authorList>
            <person name="Ward C.M."/>
            <person name="Onetto C.A."/>
            <person name="Borneman A.R."/>
        </authorList>
    </citation>
    <scope>NUCLEOTIDE SEQUENCE [LARGE SCALE GENOMIC DNA]</scope>
    <source>
        <strain evidence="2">AWRI1</strain>
        <tissue evidence="2">Single Adult Female</tissue>
    </source>
</reference>
<comment type="caution">
    <text evidence="2">The sequence shown here is derived from an EMBL/GenBank/DDBJ whole genome shotgun (WGS) entry which is preliminary data.</text>
</comment>
<evidence type="ECO:0000256" key="1">
    <source>
        <dbReference type="SAM" id="MobiDB-lite"/>
    </source>
</evidence>
<proteinExistence type="predicted"/>
<protein>
    <submittedName>
        <fullName evidence="2">Uncharacterized protein</fullName>
    </submittedName>
</protein>
<evidence type="ECO:0000313" key="3">
    <source>
        <dbReference type="Proteomes" id="UP001367676"/>
    </source>
</evidence>
<keyword evidence="3" id="KW-1185">Reference proteome</keyword>
<dbReference type="EMBL" id="JBBCAQ010000004">
    <property type="protein sequence ID" value="KAK7603965.1"/>
    <property type="molecule type" value="Genomic_DNA"/>
</dbReference>
<name>A0AAN9YAV1_9HEMI</name>
<feature type="compositionally biased region" description="Basic residues" evidence="1">
    <location>
        <begin position="243"/>
        <end position="261"/>
    </location>
</feature>
<sequence length="270" mass="31351">MRTYNLGAILNHYTSQKGKNLEAEAGRDHNEVCLHGKKNAVKGGGDRPELGRHVPKNISSGLDPTLKDNIQYELMNQKPENMEYYSDTTTMYPNCTLPPEIDKDEWFNTSNRINLYFMSQRSAPRHRVKVVHANLNLYKLPFKFNDGKISPIQVDSSPNSTDNKTITVQIFYFKKPLRKVNPGEKPGLPPRIPTYILNILRLSNQTLYQDYQAKYEKLPTLDLTTKDFLEDEYDMFDEDTSRKVRHERQKKNNKQKPKQHRSSSAESVEE</sequence>
<dbReference type="Proteomes" id="UP001367676">
    <property type="component" value="Unassembled WGS sequence"/>
</dbReference>
<feature type="region of interest" description="Disordered" evidence="1">
    <location>
        <begin position="238"/>
        <end position="270"/>
    </location>
</feature>
<gene>
    <name evidence="2" type="ORF">V9T40_004238</name>
</gene>
<dbReference type="AlphaFoldDB" id="A0AAN9YAV1"/>